<feature type="region of interest" description="Disordered" evidence="2">
    <location>
        <begin position="20"/>
        <end position="45"/>
    </location>
</feature>
<keyword evidence="3" id="KW-1133">Transmembrane helix</keyword>
<reference evidence="4 5" key="1">
    <citation type="journal article" date="2016" name="Mol. Biol. Evol.">
        <title>Comparative Genomics of Early-Diverging Mushroom-Forming Fungi Provides Insights into the Origins of Lignocellulose Decay Capabilities.</title>
        <authorList>
            <person name="Nagy L.G."/>
            <person name="Riley R."/>
            <person name="Tritt A."/>
            <person name="Adam C."/>
            <person name="Daum C."/>
            <person name="Floudas D."/>
            <person name="Sun H."/>
            <person name="Yadav J.S."/>
            <person name="Pangilinan J."/>
            <person name="Larsson K.H."/>
            <person name="Matsuura K."/>
            <person name="Barry K."/>
            <person name="Labutti K."/>
            <person name="Kuo R."/>
            <person name="Ohm R.A."/>
            <person name="Bhattacharya S.S."/>
            <person name="Shirouzu T."/>
            <person name="Yoshinaga Y."/>
            <person name="Martin F.M."/>
            <person name="Grigoriev I.V."/>
            <person name="Hibbett D.S."/>
        </authorList>
    </citation>
    <scope>NUCLEOTIDE SEQUENCE [LARGE SCALE GENOMIC DNA]</scope>
    <source>
        <strain evidence="4 5">93-53</strain>
    </source>
</reference>
<feature type="coiled-coil region" evidence="1">
    <location>
        <begin position="210"/>
        <end position="244"/>
    </location>
</feature>
<feature type="transmembrane region" description="Helical" evidence="3">
    <location>
        <begin position="267"/>
        <end position="286"/>
    </location>
</feature>
<feature type="coiled-coil region" evidence="1">
    <location>
        <begin position="285"/>
        <end position="336"/>
    </location>
</feature>
<name>A0A165E077_9APHY</name>
<dbReference type="Gene3D" id="1.20.1170.10">
    <property type="match status" value="1"/>
</dbReference>
<dbReference type="Proteomes" id="UP000076871">
    <property type="component" value="Unassembled WGS sequence"/>
</dbReference>
<dbReference type="InParanoid" id="A0A165E077"/>
<dbReference type="RefSeq" id="XP_040763735.1">
    <property type="nucleotide sequence ID" value="XM_040901586.1"/>
</dbReference>
<evidence type="ECO:0000256" key="3">
    <source>
        <dbReference type="SAM" id="Phobius"/>
    </source>
</evidence>
<dbReference type="GeneID" id="63818618"/>
<organism evidence="4 5">
    <name type="scientific">Laetiporus sulphureus 93-53</name>
    <dbReference type="NCBI Taxonomy" id="1314785"/>
    <lineage>
        <taxon>Eukaryota</taxon>
        <taxon>Fungi</taxon>
        <taxon>Dikarya</taxon>
        <taxon>Basidiomycota</taxon>
        <taxon>Agaricomycotina</taxon>
        <taxon>Agaricomycetes</taxon>
        <taxon>Polyporales</taxon>
        <taxon>Laetiporus</taxon>
    </lineage>
</organism>
<evidence type="ECO:0000313" key="5">
    <source>
        <dbReference type="Proteomes" id="UP000076871"/>
    </source>
</evidence>
<feature type="transmembrane region" description="Helical" evidence="3">
    <location>
        <begin position="240"/>
        <end position="261"/>
    </location>
</feature>
<gene>
    <name evidence="4" type="ORF">LAESUDRAFT_209398</name>
</gene>
<keyword evidence="1" id="KW-0175">Coiled coil</keyword>
<sequence>MSPTTIITLSSSTDQIEKEAKKDVAAAFPDEASKEKAGQDLSKTLNDPEVKKRAYEDVKSLAKTIREIRAGFVKVAGDFVGFDAAEFKDKNGTVIQLGKKWRPYIQRFDDTLQYSLQQATEAVVMMKSTSFISTVLMTFLTLLHTAGINSVLGAVTPDLGSDLRVELESFMEQLKKKEGQAILVKGKFTQLADDVRIFMKEVDVALDKAEEAIKIDLEKAQNRLSDLKQQLEDLEAKIKALTIATVSEVVAGVGAAAVAIFTLNPVAIFASVGSFIAAIGTGIALAKAKKEKEKCQEEIVKVNKEIEYLQERQELLKKYRKSLEESKNTISEVSTKIETIANIWNTINLDMHALHTSLHENIADGRPITKFFIAKLGVAKDIYSHLILLLETYVEEVRAVNKN</sequence>
<dbReference type="SUPFAM" id="SSF58100">
    <property type="entry name" value="Bacterial hemolysins"/>
    <property type="match status" value="1"/>
</dbReference>
<dbReference type="AlphaFoldDB" id="A0A165E077"/>
<keyword evidence="5" id="KW-1185">Reference proteome</keyword>
<evidence type="ECO:0000256" key="1">
    <source>
        <dbReference type="SAM" id="Coils"/>
    </source>
</evidence>
<dbReference type="EMBL" id="KV427627">
    <property type="protein sequence ID" value="KZT05995.1"/>
    <property type="molecule type" value="Genomic_DNA"/>
</dbReference>
<keyword evidence="3" id="KW-0472">Membrane</keyword>
<accession>A0A165E077</accession>
<evidence type="ECO:0000313" key="4">
    <source>
        <dbReference type="EMBL" id="KZT05995.1"/>
    </source>
</evidence>
<keyword evidence="3" id="KW-0812">Transmembrane</keyword>
<dbReference type="OrthoDB" id="2739860at2759"/>
<proteinExistence type="predicted"/>
<evidence type="ECO:0000256" key="2">
    <source>
        <dbReference type="SAM" id="MobiDB-lite"/>
    </source>
</evidence>
<protein>
    <submittedName>
        <fullName evidence="4">Uncharacterized protein</fullName>
    </submittedName>
</protein>